<keyword evidence="2" id="KW-0378">Hydrolase</keyword>
<dbReference type="PANTHER" id="PTHR43433:SF5">
    <property type="entry name" value="AB HYDROLASE-1 DOMAIN-CONTAINING PROTEIN"/>
    <property type="match status" value="1"/>
</dbReference>
<dbReference type="InterPro" id="IPR000073">
    <property type="entry name" value="AB_hydrolase_1"/>
</dbReference>
<evidence type="ECO:0000313" key="2">
    <source>
        <dbReference type="EMBL" id="OHT23870.1"/>
    </source>
</evidence>
<protein>
    <submittedName>
        <fullName evidence="2">Alpha/beta hydrolase</fullName>
    </submittedName>
</protein>
<keyword evidence="3" id="KW-1185">Reference proteome</keyword>
<dbReference type="Pfam" id="PF00561">
    <property type="entry name" value="Abhydrolase_1"/>
    <property type="match status" value="1"/>
</dbReference>
<dbReference type="InterPro" id="IPR050471">
    <property type="entry name" value="AB_hydrolase"/>
</dbReference>
<dbReference type="SUPFAM" id="SSF53474">
    <property type="entry name" value="alpha/beta-Hydrolases"/>
    <property type="match status" value="1"/>
</dbReference>
<evidence type="ECO:0000259" key="1">
    <source>
        <dbReference type="Pfam" id="PF00561"/>
    </source>
</evidence>
<dbReference type="InterPro" id="IPR029058">
    <property type="entry name" value="AB_hydrolase_fold"/>
</dbReference>
<name>A0A1S1HU51_PROST</name>
<dbReference type="EMBL" id="LVIE01000168">
    <property type="protein sequence ID" value="OHT23870.1"/>
    <property type="molecule type" value="Genomic_DNA"/>
</dbReference>
<accession>A0A1S1HU51</accession>
<proteinExistence type="predicted"/>
<dbReference type="Gene3D" id="3.40.50.1820">
    <property type="entry name" value="alpha/beta hydrolase"/>
    <property type="match status" value="1"/>
</dbReference>
<comment type="caution">
    <text evidence="2">The sequence shown here is derived from an EMBL/GenBank/DDBJ whole genome shotgun (WGS) entry which is preliminary data.</text>
</comment>
<dbReference type="Proteomes" id="UP000179588">
    <property type="component" value="Unassembled WGS sequence"/>
</dbReference>
<organism evidence="2 3">
    <name type="scientific">Providencia stuartii</name>
    <dbReference type="NCBI Taxonomy" id="588"/>
    <lineage>
        <taxon>Bacteria</taxon>
        <taxon>Pseudomonadati</taxon>
        <taxon>Pseudomonadota</taxon>
        <taxon>Gammaproteobacteria</taxon>
        <taxon>Enterobacterales</taxon>
        <taxon>Morganellaceae</taxon>
        <taxon>Providencia</taxon>
    </lineage>
</organism>
<feature type="domain" description="AB hydrolase-1" evidence="1">
    <location>
        <begin position="20"/>
        <end position="274"/>
    </location>
</feature>
<reference evidence="2 3" key="1">
    <citation type="submission" date="2016-03" db="EMBL/GenBank/DDBJ databases">
        <title>Genome sequence of Providencia stuartii strain, isolated from the salivary glands of larval Lucilia sericata.</title>
        <authorList>
            <person name="Yuan Y."/>
            <person name="Zhang Y."/>
            <person name="Fu S."/>
            <person name="Crippen T.L."/>
            <person name="Visi D."/>
            <person name="Benbow M.E."/>
            <person name="Allen M."/>
            <person name="Tomberlin J.K."/>
            <person name="Sze S.-H."/>
            <person name="Tarone A.M."/>
        </authorList>
    </citation>
    <scope>NUCLEOTIDE SEQUENCE [LARGE SCALE GENOMIC DNA]</scope>
    <source>
        <strain evidence="2 3">Crippen</strain>
    </source>
</reference>
<dbReference type="OrthoDB" id="9798888at2"/>
<gene>
    <name evidence="2" type="ORF">A3Q29_04100</name>
</gene>
<dbReference type="AlphaFoldDB" id="A0A1S1HU51"/>
<dbReference type="PANTHER" id="PTHR43433">
    <property type="entry name" value="HYDROLASE, ALPHA/BETA FOLD FAMILY PROTEIN"/>
    <property type="match status" value="1"/>
</dbReference>
<dbReference type="GO" id="GO:0046503">
    <property type="term" value="P:glycerolipid catabolic process"/>
    <property type="evidence" value="ECO:0007669"/>
    <property type="project" value="TreeGrafter"/>
</dbReference>
<dbReference type="RefSeq" id="WP_070927984.1">
    <property type="nucleotide sequence ID" value="NZ_VAUE01000012.1"/>
</dbReference>
<evidence type="ECO:0000313" key="3">
    <source>
        <dbReference type="Proteomes" id="UP000179588"/>
    </source>
</evidence>
<dbReference type="GO" id="GO:0004806">
    <property type="term" value="F:triacylglycerol lipase activity"/>
    <property type="evidence" value="ECO:0007669"/>
    <property type="project" value="TreeGrafter"/>
</dbReference>
<sequence length="297" mass="32646">MTNNAPITLYYDSFGDRANPAVVLIPGLGGHNISWSEDFCQRLVNAGYYIIRVDNRDSGLSPHFDHFPAINIPELIERLQRGEHVDIPYTLFDMAEDVLRLLNQQSIEKAHIIGRSMGGMVTQLVAALAPENVLSLCPIMSSTGNPALPQPEPDVMQLLMSSGANPKEDLDGYLEGQLAFYRRISSTLFPFDEAYYRHYILQALARNYSPEGTKRQLVAVAITGDMRPHLTTITAPTLVIHGSVDPLFPTAAGKDIADNIANATFDLISGMGHETPPLLIPLIADKIITHLNSASRE</sequence>